<sequence length="787" mass="91097">MSSNWQSLVRNLTQSLDSLDDLPTNNNKSLILIPTFGNDQNDNSNKQKFIYRSKSYSGFNEDDYFLSLSNPSFKISSSTLCRTTVPLNLNQVIEKEPLKTDDRLQKEDSIESPLPIPDYQVLLPDCSSSISGAYSEVSHSDNLNEQLQRKRRIMQSKQAVMNVIGFFKRLSLLSDSKSDIEINGVSYDEQLFNMNNSYILKYADLSKSTQSLHCLTKQQKILEQHLYKVALILTLNELRLDQENLLYQYPLDVSMDEIKNYQRFCFPELTATTTAVQTKDILVSDSSTFVFTRVCSDGKIEYGYCRRLTTTKTQNHAFPVVLCLISTYSCYKLYNAILNELTSAYLTSELECELLLQSFYSKPIPKPGVSAVICVLNNSRVFFYAWPKDNRINHDYFAVLLRKLSPVNVIKVFCAMLKSKRVICFAKGLSILTKCCLGLHGLLYPFTWPYPFVSLMPTLWCKDICETPFPFFYGFLYDSLQWVREKQIEDTVLVDLENNKLYTEFDDADLINVLPSSLYHILLRSLEYVVRFRLSKMNENLLNIAVSEAFLRVFVELLYKLPDFYQRNRTTSTDDNSSNFHFQINKDYFSKDADQDSGIVNLSPTSSTTTLSSITAIDTLDLSLSSCSSPSSSKLFDKTQLDPNHLNKPSLPRQKSMRKFDYEFFSDDFLIAQSHRSYVPFLNDFIHGMMFMKFLDDFNYERDIERSLFCKRLSEYRREKVYQQQREEKDNESNTTASTLTNLFRQTSSSLDNKSGDEFREQIDILEKYAKDYAKEVMHSVNQSNKQ</sequence>
<comment type="caution">
    <text evidence="3">The sequence shown here is derived from an EMBL/GenBank/DDBJ whole genome shotgun (WGS) entry which is preliminary data.</text>
</comment>
<feature type="region of interest" description="Disordered" evidence="1">
    <location>
        <begin position="722"/>
        <end position="742"/>
    </location>
</feature>
<dbReference type="PANTHER" id="PTHR15288">
    <property type="entry name" value="DENN DOMAIN-CONTAINING PROTEIN 2"/>
    <property type="match status" value="1"/>
</dbReference>
<dbReference type="Gene3D" id="3.30.450.200">
    <property type="match status" value="1"/>
</dbReference>
<dbReference type="SMART" id="SM00799">
    <property type="entry name" value="DENN"/>
    <property type="match status" value="1"/>
</dbReference>
<dbReference type="PROSITE" id="PS50211">
    <property type="entry name" value="DENN"/>
    <property type="match status" value="1"/>
</dbReference>
<dbReference type="OrthoDB" id="10266080at2759"/>
<dbReference type="EMBL" id="CAJNOQ010001159">
    <property type="protein sequence ID" value="CAF0872757.1"/>
    <property type="molecule type" value="Genomic_DNA"/>
</dbReference>
<evidence type="ECO:0000313" key="3">
    <source>
        <dbReference type="EMBL" id="CAF0872757.1"/>
    </source>
</evidence>
<dbReference type="EMBL" id="CAJOBC010001159">
    <property type="protein sequence ID" value="CAF3659970.1"/>
    <property type="molecule type" value="Genomic_DNA"/>
</dbReference>
<keyword evidence="5" id="KW-1185">Reference proteome</keyword>
<evidence type="ECO:0000313" key="4">
    <source>
        <dbReference type="EMBL" id="CAF3659970.1"/>
    </source>
</evidence>
<accession>A0A813XP90</accession>
<name>A0A813XP90_9BILA</name>
<evidence type="ECO:0000259" key="2">
    <source>
        <dbReference type="PROSITE" id="PS50211"/>
    </source>
</evidence>
<gene>
    <name evidence="3" type="ORF">GPM918_LOCUS7188</name>
    <name evidence="4" type="ORF">SRO942_LOCUS7188</name>
</gene>
<dbReference type="InterPro" id="IPR001194">
    <property type="entry name" value="cDENN_dom"/>
</dbReference>
<dbReference type="Proteomes" id="UP000681722">
    <property type="component" value="Unassembled WGS sequence"/>
</dbReference>
<dbReference type="InterPro" id="IPR051942">
    <property type="entry name" value="DENN_domain_containing_2"/>
</dbReference>
<evidence type="ECO:0000256" key="1">
    <source>
        <dbReference type="SAM" id="MobiDB-lite"/>
    </source>
</evidence>
<feature type="compositionally biased region" description="Basic and acidic residues" evidence="1">
    <location>
        <begin position="722"/>
        <end position="732"/>
    </location>
</feature>
<evidence type="ECO:0000313" key="5">
    <source>
        <dbReference type="Proteomes" id="UP000663829"/>
    </source>
</evidence>
<dbReference type="InterPro" id="IPR043153">
    <property type="entry name" value="DENN_C"/>
</dbReference>
<feature type="domain" description="UDENN" evidence="2">
    <location>
        <begin position="224"/>
        <end position="634"/>
    </location>
</feature>
<dbReference type="InterPro" id="IPR005113">
    <property type="entry name" value="uDENN_dom"/>
</dbReference>
<protein>
    <recommendedName>
        <fullName evidence="2">UDENN domain-containing protein</fullName>
    </recommendedName>
</protein>
<proteinExistence type="predicted"/>
<reference evidence="3" key="1">
    <citation type="submission" date="2021-02" db="EMBL/GenBank/DDBJ databases">
        <authorList>
            <person name="Nowell W R."/>
        </authorList>
    </citation>
    <scope>NUCLEOTIDE SEQUENCE</scope>
</reference>
<dbReference type="InterPro" id="IPR037516">
    <property type="entry name" value="Tripartite_DENN"/>
</dbReference>
<dbReference type="AlphaFoldDB" id="A0A813XP90"/>
<feature type="compositionally biased region" description="Polar residues" evidence="1">
    <location>
        <begin position="733"/>
        <end position="742"/>
    </location>
</feature>
<dbReference type="Pfam" id="PF02141">
    <property type="entry name" value="DENN"/>
    <property type="match status" value="1"/>
</dbReference>
<dbReference type="PANTHER" id="PTHR15288:SF0">
    <property type="entry name" value="UDENN DOMAIN-CONTAINING PROTEIN"/>
    <property type="match status" value="1"/>
</dbReference>
<organism evidence="3 5">
    <name type="scientific">Didymodactylos carnosus</name>
    <dbReference type="NCBI Taxonomy" id="1234261"/>
    <lineage>
        <taxon>Eukaryota</taxon>
        <taxon>Metazoa</taxon>
        <taxon>Spiralia</taxon>
        <taxon>Gnathifera</taxon>
        <taxon>Rotifera</taxon>
        <taxon>Eurotatoria</taxon>
        <taxon>Bdelloidea</taxon>
        <taxon>Philodinida</taxon>
        <taxon>Philodinidae</taxon>
        <taxon>Didymodactylos</taxon>
    </lineage>
</organism>
<dbReference type="Gene3D" id="3.40.50.11500">
    <property type="match status" value="1"/>
</dbReference>
<dbReference type="Pfam" id="PF03456">
    <property type="entry name" value="uDENN"/>
    <property type="match status" value="1"/>
</dbReference>
<dbReference type="Proteomes" id="UP000663829">
    <property type="component" value="Unassembled WGS sequence"/>
</dbReference>